<accession>A0A165Y4Q8</accession>
<proteinExistence type="predicted"/>
<evidence type="ECO:0000256" key="2">
    <source>
        <dbReference type="SAM" id="Phobius"/>
    </source>
</evidence>
<organism evidence="3 4">
    <name type="scientific">Athelia psychrophila</name>
    <dbReference type="NCBI Taxonomy" id="1759441"/>
    <lineage>
        <taxon>Eukaryota</taxon>
        <taxon>Fungi</taxon>
        <taxon>Dikarya</taxon>
        <taxon>Basidiomycota</taxon>
        <taxon>Agaricomycotina</taxon>
        <taxon>Agaricomycetes</taxon>
        <taxon>Agaricomycetidae</taxon>
        <taxon>Atheliales</taxon>
        <taxon>Atheliaceae</taxon>
        <taxon>Athelia</taxon>
    </lineage>
</organism>
<sequence>MALSSTTFSAGGYTWMPPTSANSNASLGPSVSQRLWVVMAVYGAVLLTGTMAPPWALQAYRRPTYPSSRPNSNSTSHRTNANQNLRSSSSSPVAGIAEGPRTPKRGCGADALTNTPSSAAPCPRSRSALRIPVTHGQARKHRHRDLVTALSRFTSPVPWGHSRAVEIPSPEAMKGWRRRRLTRHAAVLRMPAASIREGSGARG</sequence>
<keyword evidence="2" id="KW-0472">Membrane</keyword>
<reference evidence="3 4" key="1">
    <citation type="journal article" date="2016" name="Mol. Biol. Evol.">
        <title>Comparative Genomics of Early-Diverging Mushroom-Forming Fungi Provides Insights into the Origins of Lignocellulose Decay Capabilities.</title>
        <authorList>
            <person name="Nagy L.G."/>
            <person name="Riley R."/>
            <person name="Tritt A."/>
            <person name="Adam C."/>
            <person name="Daum C."/>
            <person name="Floudas D."/>
            <person name="Sun H."/>
            <person name="Yadav J.S."/>
            <person name="Pangilinan J."/>
            <person name="Larsson K.H."/>
            <person name="Matsuura K."/>
            <person name="Barry K."/>
            <person name="Labutti K."/>
            <person name="Kuo R."/>
            <person name="Ohm R.A."/>
            <person name="Bhattacharya S.S."/>
            <person name="Shirouzu T."/>
            <person name="Yoshinaga Y."/>
            <person name="Martin F.M."/>
            <person name="Grigoriev I.V."/>
            <person name="Hibbett D.S."/>
        </authorList>
    </citation>
    <scope>NUCLEOTIDE SEQUENCE [LARGE SCALE GENOMIC DNA]</scope>
    <source>
        <strain evidence="3 4">CBS 109695</strain>
    </source>
</reference>
<keyword evidence="4" id="KW-1185">Reference proteome</keyword>
<dbReference type="AlphaFoldDB" id="A0A165Y4Q8"/>
<protein>
    <submittedName>
        <fullName evidence="3">Uncharacterized protein</fullName>
    </submittedName>
</protein>
<dbReference type="EMBL" id="KV417705">
    <property type="protein sequence ID" value="KZP09206.1"/>
    <property type="molecule type" value="Genomic_DNA"/>
</dbReference>
<keyword evidence="2" id="KW-1133">Transmembrane helix</keyword>
<keyword evidence="2" id="KW-0812">Transmembrane</keyword>
<dbReference type="Proteomes" id="UP000076532">
    <property type="component" value="Unassembled WGS sequence"/>
</dbReference>
<gene>
    <name evidence="3" type="ORF">FIBSPDRAFT_241976</name>
</gene>
<feature type="region of interest" description="Disordered" evidence="1">
    <location>
        <begin position="65"/>
        <end position="126"/>
    </location>
</feature>
<name>A0A165Y4Q8_9AGAM</name>
<evidence type="ECO:0000256" key="1">
    <source>
        <dbReference type="SAM" id="MobiDB-lite"/>
    </source>
</evidence>
<feature type="compositionally biased region" description="Polar residues" evidence="1">
    <location>
        <begin position="65"/>
        <end position="92"/>
    </location>
</feature>
<feature type="compositionally biased region" description="Low complexity" evidence="1">
    <location>
        <begin position="116"/>
        <end position="126"/>
    </location>
</feature>
<feature type="transmembrane region" description="Helical" evidence="2">
    <location>
        <begin position="35"/>
        <end position="57"/>
    </location>
</feature>
<evidence type="ECO:0000313" key="3">
    <source>
        <dbReference type="EMBL" id="KZP09206.1"/>
    </source>
</evidence>
<evidence type="ECO:0000313" key="4">
    <source>
        <dbReference type="Proteomes" id="UP000076532"/>
    </source>
</evidence>